<organism evidence="1">
    <name type="scientific">Arundo donax</name>
    <name type="common">Giant reed</name>
    <name type="synonym">Donax arundinaceus</name>
    <dbReference type="NCBI Taxonomy" id="35708"/>
    <lineage>
        <taxon>Eukaryota</taxon>
        <taxon>Viridiplantae</taxon>
        <taxon>Streptophyta</taxon>
        <taxon>Embryophyta</taxon>
        <taxon>Tracheophyta</taxon>
        <taxon>Spermatophyta</taxon>
        <taxon>Magnoliopsida</taxon>
        <taxon>Liliopsida</taxon>
        <taxon>Poales</taxon>
        <taxon>Poaceae</taxon>
        <taxon>PACMAD clade</taxon>
        <taxon>Arundinoideae</taxon>
        <taxon>Arundineae</taxon>
        <taxon>Arundo</taxon>
    </lineage>
</organism>
<dbReference type="AlphaFoldDB" id="A0A0A8YLQ3"/>
<reference evidence="1" key="1">
    <citation type="submission" date="2014-09" db="EMBL/GenBank/DDBJ databases">
        <authorList>
            <person name="Magalhaes I.L.F."/>
            <person name="Oliveira U."/>
            <person name="Santos F.R."/>
            <person name="Vidigal T.H.D.A."/>
            <person name="Brescovit A.D."/>
            <person name="Santos A.J."/>
        </authorList>
    </citation>
    <scope>NUCLEOTIDE SEQUENCE</scope>
    <source>
        <tissue evidence="1">Shoot tissue taken approximately 20 cm above the soil surface</tissue>
    </source>
</reference>
<sequence length="18" mass="2149">MFVERLELQGNIMCPKHC</sequence>
<evidence type="ECO:0000313" key="1">
    <source>
        <dbReference type="EMBL" id="JAD27144.1"/>
    </source>
</evidence>
<protein>
    <submittedName>
        <fullName evidence="1">Uncharacterized protein</fullName>
    </submittedName>
</protein>
<proteinExistence type="predicted"/>
<dbReference type="EMBL" id="GBRH01270751">
    <property type="protein sequence ID" value="JAD27144.1"/>
    <property type="molecule type" value="Transcribed_RNA"/>
</dbReference>
<name>A0A0A8YLQ3_ARUDO</name>
<accession>A0A0A8YLQ3</accession>
<reference evidence="1" key="2">
    <citation type="journal article" date="2015" name="Data Brief">
        <title>Shoot transcriptome of the giant reed, Arundo donax.</title>
        <authorList>
            <person name="Barrero R.A."/>
            <person name="Guerrero F.D."/>
            <person name="Moolhuijzen P."/>
            <person name="Goolsby J.A."/>
            <person name="Tidwell J."/>
            <person name="Bellgard S.E."/>
            <person name="Bellgard M.I."/>
        </authorList>
    </citation>
    <scope>NUCLEOTIDE SEQUENCE</scope>
    <source>
        <tissue evidence="1">Shoot tissue taken approximately 20 cm above the soil surface</tissue>
    </source>
</reference>